<proteinExistence type="predicted"/>
<dbReference type="InterPro" id="IPR011053">
    <property type="entry name" value="Single_hybrid_motif"/>
</dbReference>
<keyword evidence="2" id="KW-1185">Reference proteome</keyword>
<dbReference type="Proteomes" id="UP001479436">
    <property type="component" value="Unassembled WGS sequence"/>
</dbReference>
<dbReference type="InterPro" id="IPR039169">
    <property type="entry name" value="Abitram"/>
</dbReference>
<evidence type="ECO:0008006" key="3">
    <source>
        <dbReference type="Google" id="ProtNLM"/>
    </source>
</evidence>
<dbReference type="EMBL" id="JASJQH010007225">
    <property type="protein sequence ID" value="KAK9712279.1"/>
    <property type="molecule type" value="Genomic_DNA"/>
</dbReference>
<evidence type="ECO:0000313" key="2">
    <source>
        <dbReference type="Proteomes" id="UP001479436"/>
    </source>
</evidence>
<dbReference type="Gene3D" id="2.40.50.100">
    <property type="match status" value="1"/>
</dbReference>
<comment type="caution">
    <text evidence="1">The sequence shown here is derived from an EMBL/GenBank/DDBJ whole genome shotgun (WGS) entry which is preliminary data.</text>
</comment>
<organism evidence="1 2">
    <name type="scientific">Basidiobolus ranarum</name>
    <dbReference type="NCBI Taxonomy" id="34480"/>
    <lineage>
        <taxon>Eukaryota</taxon>
        <taxon>Fungi</taxon>
        <taxon>Fungi incertae sedis</taxon>
        <taxon>Zoopagomycota</taxon>
        <taxon>Entomophthoromycotina</taxon>
        <taxon>Basidiobolomycetes</taxon>
        <taxon>Basidiobolales</taxon>
        <taxon>Basidiobolaceae</taxon>
        <taxon>Basidiobolus</taxon>
    </lineage>
</organism>
<evidence type="ECO:0000313" key="1">
    <source>
        <dbReference type="EMBL" id="KAK9712279.1"/>
    </source>
</evidence>
<accession>A0ABR2W0D1</accession>
<dbReference type="PANTHER" id="PTHR13651">
    <property type="entry name" value="PROTEIN ABITRAM"/>
    <property type="match status" value="1"/>
</dbReference>
<dbReference type="PANTHER" id="PTHR13651:SF0">
    <property type="entry name" value="PROTEIN ABITRAM"/>
    <property type="match status" value="1"/>
</dbReference>
<protein>
    <recommendedName>
        <fullName evidence="3">Actin-binding transcription modulator</fullName>
    </recommendedName>
</protein>
<gene>
    <name evidence="1" type="ORF">K7432_007236</name>
</gene>
<dbReference type="SUPFAM" id="SSF51230">
    <property type="entry name" value="Single hybrid motif"/>
    <property type="match status" value="1"/>
</dbReference>
<name>A0ABR2W0D1_9FUNG</name>
<reference evidence="1 2" key="1">
    <citation type="submission" date="2023-04" db="EMBL/GenBank/DDBJ databases">
        <title>Genome of Basidiobolus ranarum AG-B5.</title>
        <authorList>
            <person name="Stajich J.E."/>
            <person name="Carter-House D."/>
            <person name="Gryganskyi A."/>
        </authorList>
    </citation>
    <scope>NUCLEOTIDE SEQUENCE [LARGE SCALE GENOMIC DNA]</scope>
    <source>
        <strain evidence="1 2">AG-B5</strain>
    </source>
</reference>
<sequence>MTNFGCDTSYDIKEFQETTQVWNEDNDRYLEKYFTKHYFVNETTENEDQYVMQAPNKLCIVGLALNHPLLASGASPIKSIDFSEAALNNKVQGKRKKGALWLDPRTTICKITLENDEVFTIRAGVHSQLMEVNESIVKNPQILLTESQSKGYIAIMKPRSDNSEIALKECQNEENYRKLRNIS</sequence>